<sequence length="284" mass="32058">MSTPNDTIVKVIRPDSVIVTESDSVTHITIRGKEDNPDYLFDLDIQTGKNQLTTMQERATRWDFSLSLSKKGSGKESRTMLTSGGFHFGFVNALNAPKGMKIDMASSYEIGFQGLGYCVKTNNRKHHFSVGLGFNWRNFRMTGRTRFLQTPDGSLITSPYPQNTTDIKSSRIKLFSLTVPFGFTFGLAKDWEAQVATILNFNTFASVESRYSVLETNTETGESFTRRVKDHSNNVHQKPDSVDFMASLRWRMLGVYAKYSPCKVLKPEFGPSFTPVSVGFTIWY</sequence>
<evidence type="ECO:0008006" key="2">
    <source>
        <dbReference type="Google" id="ProtNLM"/>
    </source>
</evidence>
<evidence type="ECO:0000313" key="1">
    <source>
        <dbReference type="EMBL" id="EJX10710.1"/>
    </source>
</evidence>
<gene>
    <name evidence="1" type="ORF">EVA_00612</name>
</gene>
<name>J9H8H0_9ZZZZ</name>
<proteinExistence type="predicted"/>
<protein>
    <recommendedName>
        <fullName evidence="2">Outer membrane protein beta-barrel domain-containing protein</fullName>
    </recommendedName>
</protein>
<accession>J9H8H0</accession>
<dbReference type="AlphaFoldDB" id="J9H8H0"/>
<organism evidence="1">
    <name type="scientific">gut metagenome</name>
    <dbReference type="NCBI Taxonomy" id="749906"/>
    <lineage>
        <taxon>unclassified sequences</taxon>
        <taxon>metagenomes</taxon>
        <taxon>organismal metagenomes</taxon>
    </lineage>
</organism>
<dbReference type="EMBL" id="AMCI01000125">
    <property type="protein sequence ID" value="EJX10710.1"/>
    <property type="molecule type" value="Genomic_DNA"/>
</dbReference>
<reference evidence="1" key="1">
    <citation type="journal article" date="2012" name="PLoS ONE">
        <title>Gene sets for utilization of primary and secondary nutrition supplies in the distal gut of endangered iberian lynx.</title>
        <authorList>
            <person name="Alcaide M."/>
            <person name="Messina E."/>
            <person name="Richter M."/>
            <person name="Bargiela R."/>
            <person name="Peplies J."/>
            <person name="Huws S.A."/>
            <person name="Newbold C.J."/>
            <person name="Golyshin P.N."/>
            <person name="Simon M.A."/>
            <person name="Lopez G."/>
            <person name="Yakimov M.M."/>
            <person name="Ferrer M."/>
        </authorList>
    </citation>
    <scope>NUCLEOTIDE SEQUENCE</scope>
</reference>
<comment type="caution">
    <text evidence="1">The sequence shown here is derived from an EMBL/GenBank/DDBJ whole genome shotgun (WGS) entry which is preliminary data.</text>
</comment>